<gene>
    <name evidence="2" type="ORF">SAMN04489812_0513</name>
</gene>
<dbReference type="AlphaFoldDB" id="A0A1H1NGZ4"/>
<sequence>MVTMPGSRVAARCWYVGVAAVVAVGFAIQFYLLATGGADVNSGETGAGAPLEVRFARLFSYFTIGSNLIVLVVSLLAVVRPDREGPVWWVAQLDGLVSIVVTGTLFSVIVVPGIELRAGAVVANALFHQVSPVLFTVGWLVFGPRRRWSWRLAPWLLAWPVGWLIFTFVRGAVTGWYPYPIVDAGRLGLGRAIANSSIVLGYAIVLILLAAAVDRWIPYLGGRHRTPGRPAAGLDVADN</sequence>
<organism evidence="2 3">
    <name type="scientific">Microlunatus soli</name>
    <dbReference type="NCBI Taxonomy" id="630515"/>
    <lineage>
        <taxon>Bacteria</taxon>
        <taxon>Bacillati</taxon>
        <taxon>Actinomycetota</taxon>
        <taxon>Actinomycetes</taxon>
        <taxon>Propionibacteriales</taxon>
        <taxon>Propionibacteriaceae</taxon>
        <taxon>Microlunatus</taxon>
    </lineage>
</organism>
<dbReference type="Proteomes" id="UP000199103">
    <property type="component" value="Chromosome I"/>
</dbReference>
<feature type="transmembrane region" description="Helical" evidence="1">
    <location>
        <begin position="91"/>
        <end position="114"/>
    </location>
</feature>
<keyword evidence="1" id="KW-0812">Transmembrane</keyword>
<keyword evidence="1" id="KW-1133">Transmembrane helix</keyword>
<feature type="transmembrane region" description="Helical" evidence="1">
    <location>
        <begin position="120"/>
        <end position="142"/>
    </location>
</feature>
<name>A0A1H1NGZ4_9ACTN</name>
<dbReference type="EMBL" id="LT629772">
    <property type="protein sequence ID" value="SDR98266.1"/>
    <property type="molecule type" value="Genomic_DNA"/>
</dbReference>
<protein>
    <recommendedName>
        <fullName evidence="4">FAR-17a/AIG1-like protein</fullName>
    </recommendedName>
</protein>
<feature type="transmembrane region" description="Helical" evidence="1">
    <location>
        <begin position="12"/>
        <end position="32"/>
    </location>
</feature>
<keyword evidence="3" id="KW-1185">Reference proteome</keyword>
<accession>A0A1H1NGZ4</accession>
<dbReference type="STRING" id="630515.SAMN04489812_0513"/>
<reference evidence="2 3" key="1">
    <citation type="submission" date="2016-10" db="EMBL/GenBank/DDBJ databases">
        <authorList>
            <person name="de Groot N.N."/>
        </authorList>
    </citation>
    <scope>NUCLEOTIDE SEQUENCE [LARGE SCALE GENOMIC DNA]</scope>
    <source>
        <strain evidence="2 3">DSM 21800</strain>
    </source>
</reference>
<dbReference type="InterPro" id="IPR049713">
    <property type="entry name" value="Pr6Pr-like"/>
</dbReference>
<feature type="transmembrane region" description="Helical" evidence="1">
    <location>
        <begin position="154"/>
        <end position="173"/>
    </location>
</feature>
<feature type="transmembrane region" description="Helical" evidence="1">
    <location>
        <begin position="193"/>
        <end position="213"/>
    </location>
</feature>
<dbReference type="NCBIfam" id="NF038065">
    <property type="entry name" value="Pr6Pr"/>
    <property type="match status" value="1"/>
</dbReference>
<keyword evidence="1" id="KW-0472">Membrane</keyword>
<evidence type="ECO:0000313" key="2">
    <source>
        <dbReference type="EMBL" id="SDR98266.1"/>
    </source>
</evidence>
<evidence type="ECO:0000256" key="1">
    <source>
        <dbReference type="SAM" id="Phobius"/>
    </source>
</evidence>
<evidence type="ECO:0008006" key="4">
    <source>
        <dbReference type="Google" id="ProtNLM"/>
    </source>
</evidence>
<evidence type="ECO:0000313" key="3">
    <source>
        <dbReference type="Proteomes" id="UP000199103"/>
    </source>
</evidence>
<feature type="transmembrane region" description="Helical" evidence="1">
    <location>
        <begin position="58"/>
        <end position="79"/>
    </location>
</feature>
<proteinExistence type="predicted"/>